<dbReference type="Proteomes" id="UP001228049">
    <property type="component" value="Unassembled WGS sequence"/>
</dbReference>
<gene>
    <name evidence="1" type="ORF">KUDE01_020094</name>
</gene>
<name>A0AAD9FB03_DISEL</name>
<evidence type="ECO:0000313" key="2">
    <source>
        <dbReference type="Proteomes" id="UP001228049"/>
    </source>
</evidence>
<reference evidence="1" key="1">
    <citation type="submission" date="2023-04" db="EMBL/GenBank/DDBJ databases">
        <title>Chromosome-level genome of Chaenocephalus aceratus.</title>
        <authorList>
            <person name="Park H."/>
        </authorList>
    </citation>
    <scope>NUCLEOTIDE SEQUENCE</scope>
    <source>
        <strain evidence="1">DE</strain>
        <tissue evidence="1">Muscle</tissue>
    </source>
</reference>
<evidence type="ECO:0000313" key="1">
    <source>
        <dbReference type="EMBL" id="KAK1894636.1"/>
    </source>
</evidence>
<feature type="non-terminal residue" evidence="1">
    <location>
        <position position="1"/>
    </location>
</feature>
<comment type="caution">
    <text evidence="1">The sequence shown here is derived from an EMBL/GenBank/DDBJ whole genome shotgun (WGS) entry which is preliminary data.</text>
</comment>
<organism evidence="1 2">
    <name type="scientific">Dissostichus eleginoides</name>
    <name type="common">Patagonian toothfish</name>
    <name type="synonym">Dissostichus amissus</name>
    <dbReference type="NCBI Taxonomy" id="100907"/>
    <lineage>
        <taxon>Eukaryota</taxon>
        <taxon>Metazoa</taxon>
        <taxon>Chordata</taxon>
        <taxon>Craniata</taxon>
        <taxon>Vertebrata</taxon>
        <taxon>Euteleostomi</taxon>
        <taxon>Actinopterygii</taxon>
        <taxon>Neopterygii</taxon>
        <taxon>Teleostei</taxon>
        <taxon>Neoteleostei</taxon>
        <taxon>Acanthomorphata</taxon>
        <taxon>Eupercaria</taxon>
        <taxon>Perciformes</taxon>
        <taxon>Notothenioidei</taxon>
        <taxon>Nototheniidae</taxon>
        <taxon>Dissostichus</taxon>
    </lineage>
</organism>
<accession>A0AAD9FB03</accession>
<proteinExistence type="predicted"/>
<protein>
    <submittedName>
        <fullName evidence="1">N-acetyl-gamma-glutamyl-phosphate reductase</fullName>
    </submittedName>
</protein>
<dbReference type="EMBL" id="JASDAP010000011">
    <property type="protein sequence ID" value="KAK1894636.1"/>
    <property type="molecule type" value="Genomic_DNA"/>
</dbReference>
<feature type="non-terminal residue" evidence="1">
    <location>
        <position position="101"/>
    </location>
</feature>
<dbReference type="AlphaFoldDB" id="A0AAD9FB03"/>
<sequence>AKAAIVPLIAPPSTLHPPRVPPCVADGRDHEALGERLSGVLTHFFDKGKCGGQECASVCSGFRVVGHLVWEPQNCQRNSSMQDCSQCAWLHSLCKGFFLSM</sequence>
<keyword evidence="2" id="KW-1185">Reference proteome</keyword>